<name>A0A0F7S9F9_9BASI</name>
<feature type="compositionally biased region" description="Polar residues" evidence="1">
    <location>
        <begin position="39"/>
        <end position="54"/>
    </location>
</feature>
<feature type="region of interest" description="Disordered" evidence="1">
    <location>
        <begin position="109"/>
        <end position="129"/>
    </location>
</feature>
<dbReference type="AlphaFoldDB" id="A0A0F7S9F9"/>
<proteinExistence type="predicted"/>
<gene>
    <name evidence="2" type="primary">SSCI32520.1</name>
</gene>
<dbReference type="Proteomes" id="UP000242770">
    <property type="component" value="Unassembled WGS sequence"/>
</dbReference>
<dbReference type="EMBL" id="CCFA01001794">
    <property type="protein sequence ID" value="CDW97480.1"/>
    <property type="molecule type" value="Genomic_DNA"/>
</dbReference>
<feature type="region of interest" description="Disordered" evidence="1">
    <location>
        <begin position="28"/>
        <end position="54"/>
    </location>
</feature>
<protein>
    <submittedName>
        <fullName evidence="2">Uncharacterized protein</fullName>
    </submittedName>
</protein>
<reference evidence="3" key="1">
    <citation type="submission" date="2014-06" db="EMBL/GenBank/DDBJ databases">
        <authorList>
            <person name="Berkman P.J."/>
        </authorList>
    </citation>
    <scope>NUCLEOTIDE SEQUENCE [LARGE SCALE GENOMIC DNA]</scope>
</reference>
<accession>A0A0F7S9F9</accession>
<keyword evidence="3" id="KW-1185">Reference proteome</keyword>
<evidence type="ECO:0000313" key="3">
    <source>
        <dbReference type="Proteomes" id="UP000242770"/>
    </source>
</evidence>
<evidence type="ECO:0000256" key="1">
    <source>
        <dbReference type="SAM" id="MobiDB-lite"/>
    </source>
</evidence>
<evidence type="ECO:0000313" key="2">
    <source>
        <dbReference type="EMBL" id="CDW97480.1"/>
    </source>
</evidence>
<organism evidence="2 3">
    <name type="scientific">Sporisorium scitamineum</name>
    <dbReference type="NCBI Taxonomy" id="49012"/>
    <lineage>
        <taxon>Eukaryota</taxon>
        <taxon>Fungi</taxon>
        <taxon>Dikarya</taxon>
        <taxon>Basidiomycota</taxon>
        <taxon>Ustilaginomycotina</taxon>
        <taxon>Ustilaginomycetes</taxon>
        <taxon>Ustilaginales</taxon>
        <taxon>Ustilaginaceae</taxon>
        <taxon>Sporisorium</taxon>
    </lineage>
</organism>
<sequence>MECKAEDEVWEPNTKAVVMMIDEEERIKSKATLGKTRSEGSGTSESKTRPSVDQLTAQVKNQWADLGESAEPIDDQRGPRQCRLKASIGLIADLGDVACQQQAPALRQLASASSNRRRSGMYQHESETVDGDRLYSWPALGYPKSDTGEISNM</sequence>